<accession>A0ABS0T1Y1</accession>
<evidence type="ECO:0000313" key="3">
    <source>
        <dbReference type="EMBL" id="MBI1685883.1"/>
    </source>
</evidence>
<keyword evidence="2" id="KW-0732">Signal</keyword>
<gene>
    <name evidence="3" type="ORF">I4Q42_19620</name>
</gene>
<dbReference type="PANTHER" id="PTHR11102:SF160">
    <property type="entry name" value="ERAD-ASSOCIATED E3 UBIQUITIN-PROTEIN LIGASE COMPONENT HRD3"/>
    <property type="match status" value="1"/>
</dbReference>
<proteinExistence type="predicted"/>
<dbReference type="InterPro" id="IPR050767">
    <property type="entry name" value="Sel1_AlgK"/>
</dbReference>
<feature type="region of interest" description="Disordered" evidence="1">
    <location>
        <begin position="431"/>
        <end position="456"/>
    </location>
</feature>
<evidence type="ECO:0000313" key="4">
    <source>
        <dbReference type="Proteomes" id="UP000639859"/>
    </source>
</evidence>
<dbReference type="Gene3D" id="1.25.40.10">
    <property type="entry name" value="Tetratricopeptide repeat domain"/>
    <property type="match status" value="2"/>
</dbReference>
<dbReference type="SMART" id="SM00671">
    <property type="entry name" value="SEL1"/>
    <property type="match status" value="8"/>
</dbReference>
<organism evidence="3 4">
    <name type="scientific">Caulobacter hibisci</name>
    <dbReference type="NCBI Taxonomy" id="2035993"/>
    <lineage>
        <taxon>Bacteria</taxon>
        <taxon>Pseudomonadati</taxon>
        <taxon>Pseudomonadota</taxon>
        <taxon>Alphaproteobacteria</taxon>
        <taxon>Caulobacterales</taxon>
        <taxon>Caulobacteraceae</taxon>
        <taxon>Caulobacter</taxon>
    </lineage>
</organism>
<evidence type="ECO:0000256" key="1">
    <source>
        <dbReference type="SAM" id="MobiDB-lite"/>
    </source>
</evidence>
<protein>
    <submittedName>
        <fullName evidence="3">Sel1 repeat family protein</fullName>
    </submittedName>
</protein>
<keyword evidence="4" id="KW-1185">Reference proteome</keyword>
<feature type="signal peptide" evidence="2">
    <location>
        <begin position="1"/>
        <end position="24"/>
    </location>
</feature>
<dbReference type="InterPro" id="IPR011990">
    <property type="entry name" value="TPR-like_helical_dom_sf"/>
</dbReference>
<feature type="chain" id="PRO_5047446550" evidence="2">
    <location>
        <begin position="25"/>
        <end position="456"/>
    </location>
</feature>
<dbReference type="InterPro" id="IPR006597">
    <property type="entry name" value="Sel1-like"/>
</dbReference>
<dbReference type="Proteomes" id="UP000639859">
    <property type="component" value="Unassembled WGS sequence"/>
</dbReference>
<sequence>MKHSRAPRTLLAAALAACAAGAAAETPPPAASQTAAGFAALDRNQAQAAVRAFAPGVAAGEARAIYGLGRTYLTLGGCAAGLSCPTEAKPLIRRAAQLGDPDAAYLVAMWAEHGALDEPVDLAVAASWYEKAGQGGNIGALIDLGLMCSRPGNGACDGKTARTAYATAGDLGNPFALYALGELYRRGELIPRDLPAAASAYARAAERGWASAHWRLGDAYAAGAGTDRDYGRAKAAYERALAQGEPGGAAGLANLYELGLGVPRDPAQALKLNYQVLLLGRRTDRLGDNYREPSVQALHRLSRMYAEGELLPKDADKARRLLRTAAAFGDTEAVRMTQADAEAGEADAQYELAELYNQGEGVPADPAQARKWWRAAGEQGQAQAALKLGLAYSSGDGGPEDLAQGYYWLLLAETLAKPDARRAIAGQRGALGQALTPAQKSQAEQAAKAWTAARKS</sequence>
<dbReference type="SUPFAM" id="SSF81901">
    <property type="entry name" value="HCP-like"/>
    <property type="match status" value="2"/>
</dbReference>
<comment type="caution">
    <text evidence="3">The sequence shown here is derived from an EMBL/GenBank/DDBJ whole genome shotgun (WGS) entry which is preliminary data.</text>
</comment>
<reference evidence="3 4" key="1">
    <citation type="submission" date="2020-11" db="EMBL/GenBank/DDBJ databases">
        <title>genome sequence of strain KACC 18849.</title>
        <authorList>
            <person name="Gao J."/>
            <person name="Zhang X."/>
        </authorList>
    </citation>
    <scope>NUCLEOTIDE SEQUENCE [LARGE SCALE GENOMIC DNA]</scope>
    <source>
        <strain evidence="3 4">KACC 18849</strain>
    </source>
</reference>
<dbReference type="PANTHER" id="PTHR11102">
    <property type="entry name" value="SEL-1-LIKE PROTEIN"/>
    <property type="match status" value="1"/>
</dbReference>
<dbReference type="RefSeq" id="WP_198577784.1">
    <property type="nucleotide sequence ID" value="NZ_JADWOX010000016.1"/>
</dbReference>
<name>A0ABS0T1Y1_9CAUL</name>
<evidence type="ECO:0000256" key="2">
    <source>
        <dbReference type="SAM" id="SignalP"/>
    </source>
</evidence>
<feature type="compositionally biased region" description="Low complexity" evidence="1">
    <location>
        <begin position="438"/>
        <end position="456"/>
    </location>
</feature>
<dbReference type="EMBL" id="JADWOX010000016">
    <property type="protein sequence ID" value="MBI1685883.1"/>
    <property type="molecule type" value="Genomic_DNA"/>
</dbReference>
<dbReference type="Pfam" id="PF08238">
    <property type="entry name" value="Sel1"/>
    <property type="match status" value="7"/>
</dbReference>